<keyword evidence="4" id="KW-1185">Reference proteome</keyword>
<keyword evidence="2" id="KW-0812">Transmembrane</keyword>
<reference evidence="3 4" key="1">
    <citation type="submission" date="2022-02" db="EMBL/GenBank/DDBJ databases">
        <title>Mesosutterella porci, a novel member of the family Sutterellaceae from pig feces.</title>
        <authorList>
            <person name="Wylensek D."/>
            <person name="Clavel T."/>
        </authorList>
    </citation>
    <scope>NUCLEOTIDE SEQUENCE [LARGE SCALE GENOMIC DNA]</scope>
    <source>
        <strain evidence="4">oilRF-744-wt-GAM-9</strain>
    </source>
</reference>
<proteinExistence type="predicted"/>
<dbReference type="EMBL" id="JAKNCT010000007">
    <property type="protein sequence ID" value="MCG5031147.1"/>
    <property type="molecule type" value="Genomic_DNA"/>
</dbReference>
<evidence type="ECO:0000256" key="2">
    <source>
        <dbReference type="SAM" id="Phobius"/>
    </source>
</evidence>
<feature type="transmembrane region" description="Helical" evidence="2">
    <location>
        <begin position="39"/>
        <end position="61"/>
    </location>
</feature>
<organism evidence="3 4">
    <name type="scientific">Mesosutterella porci</name>
    <dbReference type="NCBI Taxonomy" id="2915351"/>
    <lineage>
        <taxon>Bacteria</taxon>
        <taxon>Pseudomonadati</taxon>
        <taxon>Pseudomonadota</taxon>
        <taxon>Betaproteobacteria</taxon>
        <taxon>Burkholderiales</taxon>
        <taxon>Sutterellaceae</taxon>
        <taxon>Mesosutterella</taxon>
    </lineage>
</organism>
<accession>A0ABS9MRZ3</accession>
<evidence type="ECO:0000313" key="4">
    <source>
        <dbReference type="Proteomes" id="UP001297600"/>
    </source>
</evidence>
<keyword evidence="2" id="KW-0472">Membrane</keyword>
<sequence>MFYYNLGGGGSPKSWLSIVISLVILAALAVLLLPVLGVFVLVLFGLGVALFIGATLMQYFAQKKVEHEIEKGEEMAERARAQDDGTPASAGARHLEIQDAVVVSEVERKTRRDAERSGEDRKQVSRIGENT</sequence>
<name>A0ABS9MRZ3_9BURK</name>
<protein>
    <submittedName>
        <fullName evidence="3">Uncharacterized protein</fullName>
    </submittedName>
</protein>
<evidence type="ECO:0000313" key="3">
    <source>
        <dbReference type="EMBL" id="MCG5031147.1"/>
    </source>
</evidence>
<feature type="compositionally biased region" description="Basic and acidic residues" evidence="1">
    <location>
        <begin position="105"/>
        <end position="123"/>
    </location>
</feature>
<dbReference type="Proteomes" id="UP001297600">
    <property type="component" value="Unassembled WGS sequence"/>
</dbReference>
<feature type="compositionally biased region" description="Basic and acidic residues" evidence="1">
    <location>
        <begin position="71"/>
        <end position="83"/>
    </location>
</feature>
<comment type="caution">
    <text evidence="3">The sequence shown here is derived from an EMBL/GenBank/DDBJ whole genome shotgun (WGS) entry which is preliminary data.</text>
</comment>
<evidence type="ECO:0000256" key="1">
    <source>
        <dbReference type="SAM" id="MobiDB-lite"/>
    </source>
</evidence>
<keyword evidence="2" id="KW-1133">Transmembrane helix</keyword>
<gene>
    <name evidence="3" type="ORF">MAF45_06785</name>
</gene>
<feature type="region of interest" description="Disordered" evidence="1">
    <location>
        <begin position="71"/>
        <end position="131"/>
    </location>
</feature>
<feature type="transmembrane region" description="Helical" evidence="2">
    <location>
        <begin position="15"/>
        <end position="33"/>
    </location>
</feature>